<accession>A0A1I4EV25</accession>
<dbReference type="STRING" id="1123062.SAMN02745775_11948"/>
<dbReference type="EMBL" id="FOSQ01000019">
    <property type="protein sequence ID" value="SFL09595.1"/>
    <property type="molecule type" value="Genomic_DNA"/>
</dbReference>
<evidence type="ECO:0000313" key="2">
    <source>
        <dbReference type="Proteomes" id="UP000199473"/>
    </source>
</evidence>
<dbReference type="Proteomes" id="UP000199473">
    <property type="component" value="Unassembled WGS sequence"/>
</dbReference>
<evidence type="ECO:0000313" key="1">
    <source>
        <dbReference type="EMBL" id="SFL09595.1"/>
    </source>
</evidence>
<dbReference type="OrthoDB" id="9791827at2"/>
<sequence>MMAPGDAVAGASTGKSSPEERNCVYPVLLDDYQAVNEHPFWSDAAAFDWPRLPDRFAVKPDHDSGMVALVGAGSARDVSALTAQVAARLAVVCVLEGTMGSSARRGSWLSADGSPIPVRMPLRDGKHEPDLAVFRDAAAIAETLAAGITHLRADLMVTSAGLLVKELRAYNLAGNAGCQPRPCYERLGRRWTRAAAGERAVLEPRAEAA</sequence>
<name>A0A1I4EV25_9PROT</name>
<protein>
    <submittedName>
        <fullName evidence="1">Uncharacterized protein</fullName>
    </submittedName>
</protein>
<dbReference type="AlphaFoldDB" id="A0A1I4EV25"/>
<proteinExistence type="predicted"/>
<dbReference type="RefSeq" id="WP_139226211.1">
    <property type="nucleotide sequence ID" value="NZ_FOSQ01000019.1"/>
</dbReference>
<keyword evidence="2" id="KW-1185">Reference proteome</keyword>
<organism evidence="1 2">
    <name type="scientific">Falsiroseomonas stagni DSM 19981</name>
    <dbReference type="NCBI Taxonomy" id="1123062"/>
    <lineage>
        <taxon>Bacteria</taxon>
        <taxon>Pseudomonadati</taxon>
        <taxon>Pseudomonadota</taxon>
        <taxon>Alphaproteobacteria</taxon>
        <taxon>Acetobacterales</taxon>
        <taxon>Roseomonadaceae</taxon>
        <taxon>Falsiroseomonas</taxon>
    </lineage>
</organism>
<gene>
    <name evidence="1" type="ORF">SAMN02745775_11948</name>
</gene>
<reference evidence="1 2" key="1">
    <citation type="submission" date="2016-10" db="EMBL/GenBank/DDBJ databases">
        <authorList>
            <person name="de Groot N.N."/>
        </authorList>
    </citation>
    <scope>NUCLEOTIDE SEQUENCE [LARGE SCALE GENOMIC DNA]</scope>
    <source>
        <strain evidence="1 2">DSM 19981</strain>
    </source>
</reference>